<accession>A0A916P8U1</accession>
<name>A0A916P8U1_MYCTX</name>
<reference evidence="2" key="1">
    <citation type="submission" date="2015-03" db="EMBL/GenBank/DDBJ databases">
        <authorList>
            <consortium name="Pathogen Informatics"/>
        </authorList>
    </citation>
    <scope>NUCLEOTIDE SEQUENCE [LARGE SCALE GENOMIC DNA]</scope>
    <source>
        <strain evidence="2">N09902308</strain>
    </source>
</reference>
<protein>
    <submittedName>
        <fullName evidence="1">Uncharacterized protein</fullName>
    </submittedName>
</protein>
<comment type="caution">
    <text evidence="1">The sequence shown here is derived from an EMBL/GenBank/DDBJ whole genome shotgun (WGS) entry which is preliminary data.</text>
</comment>
<organism evidence="1 2">
    <name type="scientific">Mycobacterium tuberculosis</name>
    <dbReference type="NCBI Taxonomy" id="1773"/>
    <lineage>
        <taxon>Bacteria</taxon>
        <taxon>Bacillati</taxon>
        <taxon>Actinomycetota</taxon>
        <taxon>Actinomycetes</taxon>
        <taxon>Mycobacteriales</taxon>
        <taxon>Mycobacteriaceae</taxon>
        <taxon>Mycobacterium</taxon>
        <taxon>Mycobacterium tuberculosis complex</taxon>
    </lineage>
</organism>
<evidence type="ECO:0000313" key="1">
    <source>
        <dbReference type="EMBL" id="COZ27814.1"/>
    </source>
</evidence>
<dbReference type="Proteomes" id="UP000039021">
    <property type="component" value="Unassembled WGS sequence"/>
</dbReference>
<dbReference type="AlphaFoldDB" id="A0A916P8U1"/>
<gene>
    <name evidence="1" type="ORF">ERS007739_03581</name>
</gene>
<evidence type="ECO:0000313" key="2">
    <source>
        <dbReference type="Proteomes" id="UP000039021"/>
    </source>
</evidence>
<sequence length="47" mass="4653">MAIISANTVSVMRVRAAGAIALTVTPYRLISAAPTSVSAAIPALAAL</sequence>
<proteinExistence type="predicted"/>
<dbReference type="EMBL" id="CSBK01001899">
    <property type="protein sequence ID" value="COZ27814.1"/>
    <property type="molecule type" value="Genomic_DNA"/>
</dbReference>